<dbReference type="EMBL" id="CAXLJL010000001">
    <property type="protein sequence ID" value="CAL5129270.1"/>
    <property type="molecule type" value="Genomic_DNA"/>
</dbReference>
<keyword evidence="1" id="KW-0472">Membrane</keyword>
<dbReference type="AlphaFoldDB" id="A0AAV2SYH1"/>
<evidence type="ECO:0000313" key="3">
    <source>
        <dbReference type="Proteomes" id="UP001497525"/>
    </source>
</evidence>
<protein>
    <submittedName>
        <fullName evidence="2">Uncharacterized protein</fullName>
    </submittedName>
</protein>
<feature type="transmembrane region" description="Helical" evidence="1">
    <location>
        <begin position="24"/>
        <end position="45"/>
    </location>
</feature>
<sequence>MVNPELIMKNTPVPGNLQFSGGTLFANFFLISTSLITSPLILLAINNSFKRLKREPCVSCDFRALPLVYYTNNRSGTVLEEEIFGTYQS</sequence>
<keyword evidence="1" id="KW-1133">Transmembrane helix</keyword>
<proteinExistence type="predicted"/>
<organism evidence="2 3">
    <name type="scientific">Calicophoron daubneyi</name>
    <name type="common">Rumen fluke</name>
    <name type="synonym">Paramphistomum daubneyi</name>
    <dbReference type="NCBI Taxonomy" id="300641"/>
    <lineage>
        <taxon>Eukaryota</taxon>
        <taxon>Metazoa</taxon>
        <taxon>Spiralia</taxon>
        <taxon>Lophotrochozoa</taxon>
        <taxon>Platyhelminthes</taxon>
        <taxon>Trematoda</taxon>
        <taxon>Digenea</taxon>
        <taxon>Plagiorchiida</taxon>
        <taxon>Pronocephalata</taxon>
        <taxon>Paramphistomoidea</taxon>
        <taxon>Paramphistomidae</taxon>
        <taxon>Calicophoron</taxon>
    </lineage>
</organism>
<reference evidence="2" key="1">
    <citation type="submission" date="2024-06" db="EMBL/GenBank/DDBJ databases">
        <authorList>
            <person name="Liu X."/>
            <person name="Lenzi L."/>
            <person name="Haldenby T S."/>
            <person name="Uol C."/>
        </authorList>
    </citation>
    <scope>NUCLEOTIDE SEQUENCE</scope>
</reference>
<gene>
    <name evidence="2" type="ORF">CDAUBV1_LOCUS212</name>
</gene>
<evidence type="ECO:0000256" key="1">
    <source>
        <dbReference type="SAM" id="Phobius"/>
    </source>
</evidence>
<accession>A0AAV2SYH1</accession>
<keyword evidence="1" id="KW-0812">Transmembrane</keyword>
<name>A0AAV2SYH1_CALDB</name>
<evidence type="ECO:0000313" key="2">
    <source>
        <dbReference type="EMBL" id="CAL5129270.1"/>
    </source>
</evidence>
<comment type="caution">
    <text evidence="2">The sequence shown here is derived from an EMBL/GenBank/DDBJ whole genome shotgun (WGS) entry which is preliminary data.</text>
</comment>
<dbReference type="Proteomes" id="UP001497525">
    <property type="component" value="Unassembled WGS sequence"/>
</dbReference>